<comment type="similarity">
    <text evidence="1 2">Belongs to the UPF0235 family.</text>
</comment>
<evidence type="ECO:0000256" key="1">
    <source>
        <dbReference type="ARBA" id="ARBA00010364"/>
    </source>
</evidence>
<organism evidence="3 4">
    <name type="scientific">Candidatus Terasakiella magnetica</name>
    <dbReference type="NCBI Taxonomy" id="1867952"/>
    <lineage>
        <taxon>Bacteria</taxon>
        <taxon>Pseudomonadati</taxon>
        <taxon>Pseudomonadota</taxon>
        <taxon>Alphaproteobacteria</taxon>
        <taxon>Rhodospirillales</taxon>
        <taxon>Terasakiellaceae</taxon>
        <taxon>Terasakiella</taxon>
    </lineage>
</organism>
<dbReference type="AlphaFoldDB" id="A0A1C3RLQ5"/>
<dbReference type="Gene3D" id="3.30.1200.10">
    <property type="entry name" value="YggU-like"/>
    <property type="match status" value="1"/>
</dbReference>
<dbReference type="EMBL" id="FLYE01000048">
    <property type="protein sequence ID" value="SCA58173.1"/>
    <property type="molecule type" value="Genomic_DNA"/>
</dbReference>
<evidence type="ECO:0000313" key="4">
    <source>
        <dbReference type="Proteomes" id="UP000231658"/>
    </source>
</evidence>
<dbReference type="OrthoDB" id="9801972at2"/>
<evidence type="ECO:0000313" key="3">
    <source>
        <dbReference type="EMBL" id="SCA58173.1"/>
    </source>
</evidence>
<protein>
    <recommendedName>
        <fullName evidence="2">UPF0235 protein MTBPR1_90020</fullName>
    </recommendedName>
</protein>
<name>A0A1C3RLQ5_9PROT</name>
<dbReference type="SMART" id="SM01152">
    <property type="entry name" value="DUF167"/>
    <property type="match status" value="1"/>
</dbReference>
<reference evidence="3 4" key="1">
    <citation type="submission" date="2016-07" db="EMBL/GenBank/DDBJ databases">
        <authorList>
            <person name="Lefevre C.T."/>
        </authorList>
    </citation>
    <scope>NUCLEOTIDE SEQUENCE [LARGE SCALE GENOMIC DNA]</scope>
    <source>
        <strain evidence="3">PR1</strain>
    </source>
</reference>
<keyword evidence="4" id="KW-1185">Reference proteome</keyword>
<evidence type="ECO:0000256" key="2">
    <source>
        <dbReference type="HAMAP-Rule" id="MF_00634"/>
    </source>
</evidence>
<dbReference type="Proteomes" id="UP000231658">
    <property type="component" value="Unassembled WGS sequence"/>
</dbReference>
<dbReference type="NCBIfam" id="TIGR00251">
    <property type="entry name" value="DUF167 family protein"/>
    <property type="match status" value="1"/>
</dbReference>
<dbReference type="InterPro" id="IPR036591">
    <property type="entry name" value="YggU-like_sf"/>
</dbReference>
<dbReference type="SUPFAM" id="SSF69786">
    <property type="entry name" value="YggU-like"/>
    <property type="match status" value="1"/>
</dbReference>
<dbReference type="Pfam" id="PF02594">
    <property type="entry name" value="DUF167"/>
    <property type="match status" value="1"/>
</dbReference>
<accession>A0A1C3RLQ5</accession>
<dbReference type="HAMAP" id="MF_00634">
    <property type="entry name" value="UPF0235"/>
    <property type="match status" value="1"/>
</dbReference>
<gene>
    <name evidence="3" type="ORF">MTBPR1_90020</name>
</gene>
<dbReference type="PANTHER" id="PTHR13420:SF7">
    <property type="entry name" value="UPF0235 PROTEIN C15ORF40"/>
    <property type="match status" value="1"/>
</dbReference>
<dbReference type="PANTHER" id="PTHR13420">
    <property type="entry name" value="UPF0235 PROTEIN C15ORF40"/>
    <property type="match status" value="1"/>
</dbReference>
<dbReference type="RefSeq" id="WP_069190178.1">
    <property type="nucleotide sequence ID" value="NZ_FLYE01000048.1"/>
</dbReference>
<proteinExistence type="inferred from homology"/>
<dbReference type="STRING" id="1867952.MTBPR1_90020"/>
<dbReference type="GO" id="GO:0005737">
    <property type="term" value="C:cytoplasm"/>
    <property type="evidence" value="ECO:0007669"/>
    <property type="project" value="TreeGrafter"/>
</dbReference>
<dbReference type="InterPro" id="IPR003746">
    <property type="entry name" value="DUF167"/>
</dbReference>
<sequence length="108" mass="11864">MSEALFTLVGTDVRLQIRLTPKSKKNAINTIINDAQGQMALKVSVTAVPEKGKANAALIKLLSKEWKLAKSDIEISAGELNRHKTLLLKGGGVSLQQRLIEWMKQNNV</sequence>